<dbReference type="InterPro" id="IPR020476">
    <property type="entry name" value="Nudix_hydrolase"/>
</dbReference>
<dbReference type="Pfam" id="PF00293">
    <property type="entry name" value="NUDIX"/>
    <property type="match status" value="1"/>
</dbReference>
<comment type="cofactor">
    <cofactor evidence="1">
        <name>Mg(2+)</name>
        <dbReference type="ChEBI" id="CHEBI:18420"/>
    </cofactor>
</comment>
<evidence type="ECO:0000256" key="5">
    <source>
        <dbReference type="RuleBase" id="RU003476"/>
    </source>
</evidence>
<dbReference type="EMBL" id="SLWM01000022">
    <property type="protein sequence ID" value="TCO13624.1"/>
    <property type="molecule type" value="Genomic_DNA"/>
</dbReference>
<evidence type="ECO:0000313" key="9">
    <source>
        <dbReference type="Proteomes" id="UP000295818"/>
    </source>
</evidence>
<reference evidence="8 9" key="1">
    <citation type="journal article" date="2015" name="Stand. Genomic Sci.">
        <title>Genomic Encyclopedia of Bacterial and Archaeal Type Strains, Phase III: the genomes of soil and plant-associated and newly described type strains.</title>
        <authorList>
            <person name="Whitman W.B."/>
            <person name="Woyke T."/>
            <person name="Klenk H.P."/>
            <person name="Zhou Y."/>
            <person name="Lilburn T.G."/>
            <person name="Beck B.J."/>
            <person name="De Vos P."/>
            <person name="Vandamme P."/>
            <person name="Eisen J.A."/>
            <person name="Garrity G."/>
            <person name="Hugenholtz P."/>
            <person name="Kyrpides N.C."/>
        </authorList>
    </citation>
    <scope>NUCLEOTIDE SEQUENCE [LARGE SCALE GENOMIC DNA]</scope>
    <source>
        <strain evidence="8 9">VKM Ac-2538</strain>
    </source>
</reference>
<evidence type="ECO:0000256" key="2">
    <source>
        <dbReference type="ARBA" id="ARBA00005582"/>
    </source>
</evidence>
<dbReference type="PROSITE" id="PS51462">
    <property type="entry name" value="NUDIX"/>
    <property type="match status" value="1"/>
</dbReference>
<evidence type="ECO:0000313" key="8">
    <source>
        <dbReference type="EMBL" id="TCO13624.1"/>
    </source>
</evidence>
<dbReference type="InterPro" id="IPR015797">
    <property type="entry name" value="NUDIX_hydrolase-like_dom_sf"/>
</dbReference>
<feature type="region of interest" description="Disordered" evidence="6">
    <location>
        <begin position="143"/>
        <end position="163"/>
    </location>
</feature>
<sequence>MKLLLLDQDDRLLLIHAKDPLTQAECWYPVGGGIEPGETLQEAAAREAHEETGLVDLPPGLPVWRRDHTYEYDGRAIEVHEKWLMHTVDRFDPVPAQLTETEARTILGFRWWRAQELAEVTETIFPPRLGYLLMDLLTDGAPAEPADISEPKSTSHPHFPASR</sequence>
<evidence type="ECO:0000256" key="4">
    <source>
        <dbReference type="ARBA" id="ARBA00022842"/>
    </source>
</evidence>
<dbReference type="PROSITE" id="PS00893">
    <property type="entry name" value="NUDIX_BOX"/>
    <property type="match status" value="1"/>
</dbReference>
<dbReference type="InterPro" id="IPR000086">
    <property type="entry name" value="NUDIX_hydrolase_dom"/>
</dbReference>
<proteinExistence type="inferred from homology"/>
<dbReference type="Gene3D" id="3.90.79.10">
    <property type="entry name" value="Nucleoside Triphosphate Pyrophosphohydrolase"/>
    <property type="match status" value="1"/>
</dbReference>
<evidence type="ECO:0000256" key="3">
    <source>
        <dbReference type="ARBA" id="ARBA00022801"/>
    </source>
</evidence>
<keyword evidence="3 5" id="KW-0378">Hydrolase</keyword>
<gene>
    <name evidence="8" type="ORF">EV644_12299</name>
</gene>
<dbReference type="PANTHER" id="PTHR43046">
    <property type="entry name" value="GDP-MANNOSE MANNOSYL HYDROLASE"/>
    <property type="match status" value="1"/>
</dbReference>
<dbReference type="PANTHER" id="PTHR43046:SF12">
    <property type="entry name" value="GDP-MANNOSE MANNOSYL HYDROLASE"/>
    <property type="match status" value="1"/>
</dbReference>
<dbReference type="PRINTS" id="PR00502">
    <property type="entry name" value="NUDIXFAMILY"/>
</dbReference>
<evidence type="ECO:0000256" key="1">
    <source>
        <dbReference type="ARBA" id="ARBA00001946"/>
    </source>
</evidence>
<comment type="caution">
    <text evidence="8">The sequence shown here is derived from an EMBL/GenBank/DDBJ whole genome shotgun (WGS) entry which is preliminary data.</text>
</comment>
<name>A0ABY2BCP0_9ACTN</name>
<evidence type="ECO:0000256" key="6">
    <source>
        <dbReference type="SAM" id="MobiDB-lite"/>
    </source>
</evidence>
<protein>
    <submittedName>
        <fullName evidence="8">NUDIX domain-containing protein</fullName>
    </submittedName>
</protein>
<keyword evidence="4" id="KW-0460">Magnesium</keyword>
<dbReference type="InterPro" id="IPR020084">
    <property type="entry name" value="NUDIX_hydrolase_CS"/>
</dbReference>
<dbReference type="Proteomes" id="UP000295818">
    <property type="component" value="Unassembled WGS sequence"/>
</dbReference>
<comment type="similarity">
    <text evidence="2 5">Belongs to the Nudix hydrolase family.</text>
</comment>
<feature type="domain" description="Nudix hydrolase" evidence="7">
    <location>
        <begin position="1"/>
        <end position="136"/>
    </location>
</feature>
<evidence type="ECO:0000259" key="7">
    <source>
        <dbReference type="PROSITE" id="PS51462"/>
    </source>
</evidence>
<accession>A0ABY2BCP0</accession>
<dbReference type="SUPFAM" id="SSF55811">
    <property type="entry name" value="Nudix"/>
    <property type="match status" value="1"/>
</dbReference>
<organism evidence="8 9">
    <name type="scientific">Kribbella orskensis</name>
    <dbReference type="NCBI Taxonomy" id="2512216"/>
    <lineage>
        <taxon>Bacteria</taxon>
        <taxon>Bacillati</taxon>
        <taxon>Actinomycetota</taxon>
        <taxon>Actinomycetes</taxon>
        <taxon>Propionibacteriales</taxon>
        <taxon>Kribbellaceae</taxon>
        <taxon>Kribbella</taxon>
    </lineage>
</organism>
<keyword evidence="9" id="KW-1185">Reference proteome</keyword>